<reference evidence="7" key="1">
    <citation type="submission" date="2025-08" db="UniProtKB">
        <authorList>
            <consortium name="Ensembl"/>
        </authorList>
    </citation>
    <scope>IDENTIFICATION</scope>
</reference>
<evidence type="ECO:0000256" key="4">
    <source>
        <dbReference type="ARBA" id="ARBA00022475"/>
    </source>
</evidence>
<dbReference type="GO" id="GO:0019911">
    <property type="term" value="F:structural constituent of myelin sheath"/>
    <property type="evidence" value="ECO:0007669"/>
    <property type="project" value="InterPro"/>
</dbReference>
<evidence type="ECO:0000256" key="5">
    <source>
        <dbReference type="ARBA" id="ARBA00023136"/>
    </source>
</evidence>
<dbReference type="InterPro" id="IPR000548">
    <property type="entry name" value="Myelin_BP"/>
</dbReference>
<dbReference type="GeneID" id="127358454"/>
<reference evidence="7" key="2">
    <citation type="submission" date="2025-09" db="UniProtKB">
        <authorList>
            <consortium name="Ensembl"/>
        </authorList>
    </citation>
    <scope>IDENTIFICATION</scope>
</reference>
<keyword evidence="8" id="KW-1185">Reference proteome</keyword>
<evidence type="ECO:0000256" key="1">
    <source>
        <dbReference type="ARBA" id="ARBA00004392"/>
    </source>
</evidence>
<evidence type="ECO:0000256" key="2">
    <source>
        <dbReference type="ARBA" id="ARBA00005936"/>
    </source>
</evidence>
<proteinExistence type="inferred from homology"/>
<dbReference type="AlphaFoldDB" id="A0A8C4EKK1"/>
<accession>A0A8C4EKK1</accession>
<feature type="compositionally biased region" description="Basic and acidic residues" evidence="6">
    <location>
        <begin position="119"/>
        <end position="130"/>
    </location>
</feature>
<name>A0A8C4EKK1_DICLA</name>
<feature type="compositionally biased region" description="Polar residues" evidence="6">
    <location>
        <begin position="180"/>
        <end position="190"/>
    </location>
</feature>
<dbReference type="PRINTS" id="PR00212">
    <property type="entry name" value="MYELINMBP"/>
</dbReference>
<organism evidence="7 8">
    <name type="scientific">Dicentrarchus labrax</name>
    <name type="common">European seabass</name>
    <name type="synonym">Morone labrax</name>
    <dbReference type="NCBI Taxonomy" id="13489"/>
    <lineage>
        <taxon>Eukaryota</taxon>
        <taxon>Metazoa</taxon>
        <taxon>Chordata</taxon>
        <taxon>Craniata</taxon>
        <taxon>Vertebrata</taxon>
        <taxon>Euteleostomi</taxon>
        <taxon>Actinopterygii</taxon>
        <taxon>Neopterygii</taxon>
        <taxon>Teleostei</taxon>
        <taxon>Neoteleostei</taxon>
        <taxon>Acanthomorphata</taxon>
        <taxon>Eupercaria</taxon>
        <taxon>Moronidae</taxon>
        <taxon>Dicentrarchus</taxon>
    </lineage>
</organism>
<comment type="similarity">
    <text evidence="2">Belongs to the myelin basic protein family.</text>
</comment>
<gene>
    <name evidence="7" type="primary">mbpa</name>
</gene>
<dbReference type="Pfam" id="PF01669">
    <property type="entry name" value="Myelin_MBP"/>
    <property type="match status" value="1"/>
</dbReference>
<keyword evidence="4" id="KW-1003">Cell membrane</keyword>
<feature type="region of interest" description="Disordered" evidence="6">
    <location>
        <begin position="1"/>
        <end position="62"/>
    </location>
</feature>
<comment type="subcellular location">
    <subcellularLocation>
        <location evidence="1">Myelin membrane</location>
        <topology evidence="1">Peripheral membrane protein</topology>
        <orientation evidence="1">Cytoplasmic side</orientation>
    </subcellularLocation>
</comment>
<dbReference type="Proteomes" id="UP000694389">
    <property type="component" value="Unassembled WGS sequence"/>
</dbReference>
<feature type="compositionally biased region" description="Polar residues" evidence="6">
    <location>
        <begin position="1"/>
        <end position="12"/>
    </location>
</feature>
<evidence type="ECO:0000313" key="8">
    <source>
        <dbReference type="Proteomes" id="UP000694389"/>
    </source>
</evidence>
<dbReference type="RefSeq" id="XP_051247529.1">
    <property type="nucleotide sequence ID" value="XM_051391569.1"/>
</dbReference>
<dbReference type="GO" id="GO:0043209">
    <property type="term" value="C:myelin sheath"/>
    <property type="evidence" value="ECO:0007669"/>
    <property type="project" value="UniProtKB-SubCell"/>
</dbReference>
<feature type="region of interest" description="Disordered" evidence="6">
    <location>
        <begin position="108"/>
        <end position="190"/>
    </location>
</feature>
<dbReference type="PANTHER" id="PTHR11429">
    <property type="entry name" value="MYELIN BASIC PROTEIN"/>
    <property type="match status" value="1"/>
</dbReference>
<dbReference type="PANTHER" id="PTHR11429:SF0">
    <property type="entry name" value="MYELIN BASIC PROTEIN"/>
    <property type="match status" value="1"/>
</dbReference>
<evidence type="ECO:0000256" key="3">
    <source>
        <dbReference type="ARBA" id="ARBA00019097"/>
    </source>
</evidence>
<evidence type="ECO:0000313" key="7">
    <source>
        <dbReference type="Ensembl" id="ENSDLAP00005020237.1"/>
    </source>
</evidence>
<dbReference type="GeneTree" id="ENSGT00390000014772"/>
<dbReference type="Ensembl" id="ENSDLAT00005021705.2">
    <property type="protein sequence ID" value="ENSDLAP00005020237.1"/>
    <property type="gene ID" value="ENSDLAG00005009446.2"/>
</dbReference>
<sequence>MATASTSGQSTFGLGRKKKTPGLMDQISKFFGGDKKKRSKGSFRGHLASSPQQSSTRRRTNENAVVHFFRSFVSSPRPKSRWRDVLGLSDSLLLDDFETAQLFMNHNRPRRRVPRAQSHRSEDAETKAHCPESSTWETPSPVHPLNAGAPSSKLSAKDQTTDPTPTGQGEGGGGTDLQAADSQPQEMLTH</sequence>
<evidence type="ECO:0000256" key="6">
    <source>
        <dbReference type="SAM" id="MobiDB-lite"/>
    </source>
</evidence>
<dbReference type="CTD" id="326281"/>
<protein>
    <recommendedName>
        <fullName evidence="3">Myelin basic protein</fullName>
    </recommendedName>
</protein>
<keyword evidence="5" id="KW-0472">Membrane</keyword>
<feature type="compositionally biased region" description="Basic residues" evidence="6">
    <location>
        <begin position="108"/>
        <end position="118"/>
    </location>
</feature>